<dbReference type="PANTHER" id="PTHR42982">
    <property type="entry name" value="SEC-INDEPENDENT PROTEIN TRANSLOCASE PROTEIN TATA"/>
    <property type="match status" value="1"/>
</dbReference>
<evidence type="ECO:0000313" key="10">
    <source>
        <dbReference type="EMBL" id="MBR8536764.1"/>
    </source>
</evidence>
<name>A0A941F6W5_9BACT</name>
<organism evidence="10 11">
    <name type="scientific">Carboxylicivirga sediminis</name>
    <dbReference type="NCBI Taxonomy" id="2006564"/>
    <lineage>
        <taxon>Bacteria</taxon>
        <taxon>Pseudomonadati</taxon>
        <taxon>Bacteroidota</taxon>
        <taxon>Bacteroidia</taxon>
        <taxon>Marinilabiliales</taxon>
        <taxon>Marinilabiliaceae</taxon>
        <taxon>Carboxylicivirga</taxon>
    </lineage>
</organism>
<evidence type="ECO:0000256" key="2">
    <source>
        <dbReference type="ARBA" id="ARBA00022448"/>
    </source>
</evidence>
<evidence type="ECO:0000256" key="5">
    <source>
        <dbReference type="ARBA" id="ARBA00022989"/>
    </source>
</evidence>
<evidence type="ECO:0000256" key="7">
    <source>
        <dbReference type="ARBA" id="ARBA00023136"/>
    </source>
</evidence>
<dbReference type="Proteomes" id="UP000679220">
    <property type="component" value="Unassembled WGS sequence"/>
</dbReference>
<accession>A0A941F6W5</accession>
<dbReference type="GO" id="GO:0015031">
    <property type="term" value="P:protein transport"/>
    <property type="evidence" value="ECO:0007669"/>
    <property type="project" value="UniProtKB-KW"/>
</dbReference>
<dbReference type="EMBL" id="JAGTAR010000022">
    <property type="protein sequence ID" value="MBR8536764.1"/>
    <property type="molecule type" value="Genomic_DNA"/>
</dbReference>
<keyword evidence="4" id="KW-0653">Protein transport</keyword>
<dbReference type="PANTHER" id="PTHR42982:SF1">
    <property type="entry name" value="SEC-INDEPENDENT PROTEIN TRANSLOCASE PROTEIN TATA"/>
    <property type="match status" value="1"/>
</dbReference>
<keyword evidence="6" id="KW-0811">Translocation</keyword>
<keyword evidence="3 9" id="KW-0812">Transmembrane</keyword>
<evidence type="ECO:0000313" key="11">
    <source>
        <dbReference type="Proteomes" id="UP000679220"/>
    </source>
</evidence>
<feature type="transmembrane region" description="Helical" evidence="9">
    <location>
        <begin position="6"/>
        <end position="25"/>
    </location>
</feature>
<keyword evidence="2" id="KW-0813">Transport</keyword>
<dbReference type="AlphaFoldDB" id="A0A941F6W5"/>
<evidence type="ECO:0000256" key="8">
    <source>
        <dbReference type="SAM" id="MobiDB-lite"/>
    </source>
</evidence>
<reference evidence="10" key="1">
    <citation type="journal article" date="2018" name="Int. J. Syst. Evol. Microbiol.">
        <title>Carboxylicivirga sediminis sp. nov., isolated from coastal sediment.</title>
        <authorList>
            <person name="Wang F.Q."/>
            <person name="Ren L.H."/>
            <person name="Zou R.J."/>
            <person name="Sun Y.Z."/>
            <person name="Liu X.J."/>
            <person name="Jiang F."/>
            <person name="Liu L.J."/>
        </authorList>
    </citation>
    <scope>NUCLEOTIDE SEQUENCE</scope>
    <source>
        <strain evidence="10">JR1</strain>
    </source>
</reference>
<dbReference type="InterPro" id="IPR003369">
    <property type="entry name" value="TatA/B/E"/>
</dbReference>
<sequence length="128" mass="14199">MNTILFISGGEIIIVVLVVLLLFGAKSIPDVARMLGKGMNEFRRASEEIKREFRENTSDITDVVKETREGIDTEIKAVNSAIEEEMSDDDPYKLKQNAESAEAKDDSQSDEVPPVSPEGPVSREDKLD</sequence>
<evidence type="ECO:0000256" key="1">
    <source>
        <dbReference type="ARBA" id="ARBA00004167"/>
    </source>
</evidence>
<dbReference type="Pfam" id="PF02416">
    <property type="entry name" value="TatA_B_E"/>
    <property type="match status" value="1"/>
</dbReference>
<proteinExistence type="predicted"/>
<gene>
    <name evidence="10" type="ORF">KDU71_14400</name>
</gene>
<dbReference type="GO" id="GO:0016020">
    <property type="term" value="C:membrane"/>
    <property type="evidence" value="ECO:0007669"/>
    <property type="project" value="UniProtKB-ARBA"/>
</dbReference>
<comment type="subcellular location">
    <subcellularLocation>
        <location evidence="1">Membrane</location>
        <topology evidence="1">Single-pass membrane protein</topology>
    </subcellularLocation>
</comment>
<feature type="region of interest" description="Disordered" evidence="8">
    <location>
        <begin position="82"/>
        <end position="128"/>
    </location>
</feature>
<dbReference type="RefSeq" id="WP_212191790.1">
    <property type="nucleotide sequence ID" value="NZ_JAGTAR010000022.1"/>
</dbReference>
<evidence type="ECO:0000256" key="9">
    <source>
        <dbReference type="SAM" id="Phobius"/>
    </source>
</evidence>
<protein>
    <submittedName>
        <fullName evidence="10">Twin-arginine translocase TatA/TatE family subunit</fullName>
    </submittedName>
</protein>
<reference evidence="10" key="2">
    <citation type="submission" date="2021-04" db="EMBL/GenBank/DDBJ databases">
        <authorList>
            <person name="Zhang T."/>
            <person name="Zhang Y."/>
            <person name="Lu D."/>
            <person name="Zuo D."/>
            <person name="Du Z."/>
        </authorList>
    </citation>
    <scope>NUCLEOTIDE SEQUENCE</scope>
    <source>
        <strain evidence="10">JR1</strain>
    </source>
</reference>
<comment type="caution">
    <text evidence="10">The sequence shown here is derived from an EMBL/GenBank/DDBJ whole genome shotgun (WGS) entry which is preliminary data.</text>
</comment>
<keyword evidence="7 9" id="KW-0472">Membrane</keyword>
<evidence type="ECO:0000256" key="6">
    <source>
        <dbReference type="ARBA" id="ARBA00023010"/>
    </source>
</evidence>
<evidence type="ECO:0000256" key="4">
    <source>
        <dbReference type="ARBA" id="ARBA00022927"/>
    </source>
</evidence>
<keyword evidence="11" id="KW-1185">Reference proteome</keyword>
<dbReference type="Gene3D" id="1.20.5.3310">
    <property type="match status" value="1"/>
</dbReference>
<evidence type="ECO:0000256" key="3">
    <source>
        <dbReference type="ARBA" id="ARBA00022692"/>
    </source>
</evidence>
<keyword evidence="5 9" id="KW-1133">Transmembrane helix</keyword>